<dbReference type="InterPro" id="IPR035428">
    <property type="entry name" value="FANCF"/>
</dbReference>
<dbReference type="RefSeq" id="XP_033813011.1">
    <property type="nucleotide sequence ID" value="XM_033957120.1"/>
</dbReference>
<evidence type="ECO:0000313" key="2">
    <source>
        <dbReference type="RefSeq" id="XP_033813009.1"/>
    </source>
</evidence>
<dbReference type="Gene3D" id="1.25.40.490">
    <property type="match status" value="1"/>
</dbReference>
<gene>
    <name evidence="2 3 4 5 6 7" type="primary">FANCF</name>
</gene>
<evidence type="ECO:0000313" key="6">
    <source>
        <dbReference type="RefSeq" id="XP_033813013.1"/>
    </source>
</evidence>
<dbReference type="KEGG" id="gsh:117366054"/>
<dbReference type="OrthoDB" id="6429998at2759"/>
<evidence type="ECO:0000313" key="7">
    <source>
        <dbReference type="RefSeq" id="XP_033813015.1"/>
    </source>
</evidence>
<sequence length="339" mass="39172">MEAILENLERFVEVLAVSQSKSVKDWDNLILQRAFQWSAYFQHIHQRFQTHVLIRTALEDRLWVINEELKTSMENYRFISFEDLGFCDEILYAFLLQNPALPKVQYEFLLSELKDESKPMMSCISHIFRQKAASQMLLSITSMLPNSLSKPLVLTQAHSLKKYLENRTKHLNKEEQLDRVSEVLSQVPKSHIFQLVAAVLAIDDIDTNISKLLVQWLVVDMLLFENFCSNLSCELLAKLVARNSELEAAYLSFLTKWGESMDYDIMNGYWSSNTAERSWEKLQDHFSWLLKGPQTLREATESTLKNLIAQDGNFNVYGISIWTDLLLVIKGSLSSDSAD</sequence>
<dbReference type="RefSeq" id="XP_033813010.1">
    <property type="nucleotide sequence ID" value="XM_033957119.1"/>
</dbReference>
<evidence type="ECO:0000313" key="4">
    <source>
        <dbReference type="RefSeq" id="XP_033813011.1"/>
    </source>
</evidence>
<dbReference type="CTD" id="2188"/>
<reference evidence="2 3" key="1">
    <citation type="submission" date="2025-04" db="UniProtKB">
        <authorList>
            <consortium name="RefSeq"/>
        </authorList>
    </citation>
    <scope>IDENTIFICATION</scope>
</reference>
<accession>A0A6P8S4C7</accession>
<dbReference type="RefSeq" id="XP_033813009.1">
    <property type="nucleotide sequence ID" value="XM_033957118.1"/>
</dbReference>
<dbReference type="GeneID" id="117366054"/>
<dbReference type="PANTHER" id="PTHR14449">
    <property type="entry name" value="FANCONI ANEMIA GROUP F PROTEIN FANCF"/>
    <property type="match status" value="1"/>
</dbReference>
<dbReference type="Proteomes" id="UP000515159">
    <property type="component" value="Chromosome 8"/>
</dbReference>
<keyword evidence="1" id="KW-1185">Reference proteome</keyword>
<evidence type="ECO:0000313" key="1">
    <source>
        <dbReference type="Proteomes" id="UP000515159"/>
    </source>
</evidence>
<evidence type="ECO:0000313" key="5">
    <source>
        <dbReference type="RefSeq" id="XP_033813012.1"/>
    </source>
</evidence>
<dbReference type="Pfam" id="PF11107">
    <property type="entry name" value="FANCF"/>
    <property type="match status" value="1"/>
</dbReference>
<dbReference type="RefSeq" id="XP_033813013.1">
    <property type="nucleotide sequence ID" value="XM_033957122.1"/>
</dbReference>
<dbReference type="GO" id="GO:0043240">
    <property type="term" value="C:Fanconi anaemia nuclear complex"/>
    <property type="evidence" value="ECO:0007669"/>
    <property type="project" value="InterPro"/>
</dbReference>
<evidence type="ECO:0000313" key="3">
    <source>
        <dbReference type="RefSeq" id="XP_033813010.1"/>
    </source>
</evidence>
<proteinExistence type="predicted"/>
<dbReference type="AlphaFoldDB" id="A0A6P8S4C7"/>
<dbReference type="InterPro" id="IPR038505">
    <property type="entry name" value="FANCF_C_sf"/>
</dbReference>
<dbReference type="GO" id="GO:0036297">
    <property type="term" value="P:interstrand cross-link repair"/>
    <property type="evidence" value="ECO:0007669"/>
    <property type="project" value="InterPro"/>
</dbReference>
<dbReference type="RefSeq" id="XP_033813015.1">
    <property type="nucleotide sequence ID" value="XM_033957124.1"/>
</dbReference>
<protein>
    <submittedName>
        <fullName evidence="2 3">Fanconi anemia group F protein</fullName>
    </submittedName>
</protein>
<organism evidence="1 7">
    <name type="scientific">Geotrypetes seraphini</name>
    <name type="common">Gaboon caecilian</name>
    <name type="synonym">Caecilia seraphini</name>
    <dbReference type="NCBI Taxonomy" id="260995"/>
    <lineage>
        <taxon>Eukaryota</taxon>
        <taxon>Metazoa</taxon>
        <taxon>Chordata</taxon>
        <taxon>Craniata</taxon>
        <taxon>Vertebrata</taxon>
        <taxon>Euteleostomi</taxon>
        <taxon>Amphibia</taxon>
        <taxon>Gymnophiona</taxon>
        <taxon>Geotrypetes</taxon>
    </lineage>
</organism>
<name>A0A6P8S4C7_GEOSA</name>
<dbReference type="PANTHER" id="PTHR14449:SF2">
    <property type="entry name" value="FANCONI ANEMIA GROUP F PROTEIN"/>
    <property type="match status" value="1"/>
</dbReference>
<dbReference type="RefSeq" id="XP_033813012.1">
    <property type="nucleotide sequence ID" value="XM_033957121.1"/>
</dbReference>